<dbReference type="EMBL" id="RBDX01000040">
    <property type="protein sequence ID" value="RKN04060.1"/>
    <property type="molecule type" value="Genomic_DNA"/>
</dbReference>
<dbReference type="AlphaFoldDB" id="A0A3A9VTK0"/>
<organism evidence="6 9">
    <name type="scientific">Streptomyces radicis</name>
    <dbReference type="NCBI Taxonomy" id="1750517"/>
    <lineage>
        <taxon>Bacteria</taxon>
        <taxon>Bacillati</taxon>
        <taxon>Actinomycetota</taxon>
        <taxon>Actinomycetes</taxon>
        <taxon>Kitasatosporales</taxon>
        <taxon>Streptomycetaceae</taxon>
        <taxon>Streptomyces</taxon>
    </lineage>
</organism>
<evidence type="ECO:0000259" key="5">
    <source>
        <dbReference type="PROSITE" id="PS50977"/>
    </source>
</evidence>
<dbReference type="SUPFAM" id="SSF48498">
    <property type="entry name" value="Tetracyclin repressor-like, C-terminal domain"/>
    <property type="match status" value="1"/>
</dbReference>
<dbReference type="GO" id="GO:0003700">
    <property type="term" value="F:DNA-binding transcription factor activity"/>
    <property type="evidence" value="ECO:0007669"/>
    <property type="project" value="TreeGrafter"/>
</dbReference>
<feature type="domain" description="HTH tetR-type" evidence="5">
    <location>
        <begin position="14"/>
        <end position="73"/>
    </location>
</feature>
<comment type="caution">
    <text evidence="6">The sequence shown here is derived from an EMBL/GenBank/DDBJ whole genome shotgun (WGS) entry which is preliminary data.</text>
</comment>
<evidence type="ECO:0000313" key="8">
    <source>
        <dbReference type="Proteomes" id="UP000268652"/>
    </source>
</evidence>
<evidence type="ECO:0000313" key="9">
    <source>
        <dbReference type="Proteomes" id="UP000275024"/>
    </source>
</evidence>
<evidence type="ECO:0000313" key="6">
    <source>
        <dbReference type="EMBL" id="RKN04060.1"/>
    </source>
</evidence>
<reference evidence="8 9" key="1">
    <citation type="submission" date="2018-09" db="EMBL/GenBank/DDBJ databases">
        <title>Streptomyces sp. nov. DS1-2, an endophytic actinomycete isolated from roots of Dendrobium scabrilingue.</title>
        <authorList>
            <person name="Kuncharoen N."/>
            <person name="Kudo T."/>
            <person name="Ohkuma M."/>
            <person name="Yuki M."/>
            <person name="Tanasupawat S."/>
        </authorList>
    </citation>
    <scope>NUCLEOTIDE SEQUENCE [LARGE SCALE GENOMIC DNA]</scope>
    <source>
        <strain evidence="6 9">AZ1-7</strain>
        <strain evidence="7 8">DS1-2</strain>
    </source>
</reference>
<dbReference type="GO" id="GO:0000976">
    <property type="term" value="F:transcription cis-regulatory region binding"/>
    <property type="evidence" value="ECO:0007669"/>
    <property type="project" value="TreeGrafter"/>
</dbReference>
<dbReference type="PANTHER" id="PTHR30055:SF234">
    <property type="entry name" value="HTH-TYPE TRANSCRIPTIONAL REGULATOR BETI"/>
    <property type="match status" value="1"/>
</dbReference>
<dbReference type="EMBL" id="RBDY01000039">
    <property type="protein sequence ID" value="RKN14459.1"/>
    <property type="molecule type" value="Genomic_DNA"/>
</dbReference>
<dbReference type="InterPro" id="IPR001647">
    <property type="entry name" value="HTH_TetR"/>
</dbReference>
<gene>
    <name evidence="7" type="ORF">D7318_29495</name>
    <name evidence="6" type="ORF">D7319_29480</name>
</gene>
<proteinExistence type="predicted"/>
<evidence type="ECO:0000256" key="4">
    <source>
        <dbReference type="PROSITE-ProRule" id="PRU00335"/>
    </source>
</evidence>
<dbReference type="OrthoDB" id="9795011at2"/>
<dbReference type="PROSITE" id="PS50977">
    <property type="entry name" value="HTH_TETR_2"/>
    <property type="match status" value="1"/>
</dbReference>
<dbReference type="InterPro" id="IPR036271">
    <property type="entry name" value="Tet_transcr_reg_TetR-rel_C_sf"/>
</dbReference>
<keyword evidence="1" id="KW-0805">Transcription regulation</keyword>
<evidence type="ECO:0000313" key="7">
    <source>
        <dbReference type="EMBL" id="RKN14459.1"/>
    </source>
</evidence>
<evidence type="ECO:0000256" key="1">
    <source>
        <dbReference type="ARBA" id="ARBA00023015"/>
    </source>
</evidence>
<dbReference type="InterPro" id="IPR009057">
    <property type="entry name" value="Homeodomain-like_sf"/>
</dbReference>
<keyword evidence="3" id="KW-0804">Transcription</keyword>
<dbReference type="Proteomes" id="UP000268652">
    <property type="component" value="Unassembled WGS sequence"/>
</dbReference>
<keyword evidence="2 4" id="KW-0238">DNA-binding</keyword>
<dbReference type="PRINTS" id="PR00455">
    <property type="entry name" value="HTHTETR"/>
</dbReference>
<name>A0A3A9VTK0_9ACTN</name>
<dbReference type="PANTHER" id="PTHR30055">
    <property type="entry name" value="HTH-TYPE TRANSCRIPTIONAL REGULATOR RUTR"/>
    <property type="match status" value="1"/>
</dbReference>
<dbReference type="SUPFAM" id="SSF46689">
    <property type="entry name" value="Homeodomain-like"/>
    <property type="match status" value="1"/>
</dbReference>
<evidence type="ECO:0000256" key="2">
    <source>
        <dbReference type="ARBA" id="ARBA00023125"/>
    </source>
</evidence>
<dbReference type="Pfam" id="PF21597">
    <property type="entry name" value="TetR_C_43"/>
    <property type="match status" value="1"/>
</dbReference>
<evidence type="ECO:0000256" key="3">
    <source>
        <dbReference type="ARBA" id="ARBA00023163"/>
    </source>
</evidence>
<protein>
    <submittedName>
        <fullName evidence="6">TetR/AcrR family transcriptional regulator</fullName>
    </submittedName>
</protein>
<keyword evidence="8" id="KW-1185">Reference proteome</keyword>
<dbReference type="Pfam" id="PF00440">
    <property type="entry name" value="TetR_N"/>
    <property type="match status" value="1"/>
</dbReference>
<feature type="DNA-binding region" description="H-T-H motif" evidence="4">
    <location>
        <begin position="36"/>
        <end position="55"/>
    </location>
</feature>
<sequence length="197" mass="21569">MPAPQARRPRADAVRNRERLLAAAERAFNAEGADTSLDDIAHAADVGNATLYRHFPTRQALIAAVYAERIEHLCASAADLRAEEPTGEALTAWLRLVIDHTTRNRGLRDAFVAAYRIRHDEETPEVAEWHRATHEAATPLLQDAQAAGRVRVDVDIDELIGLTTAIAQTGNGDRPFADRLLTLALEGVRARTEEAPG</sequence>
<accession>A0A3A9VTK0</accession>
<dbReference type="InterPro" id="IPR049445">
    <property type="entry name" value="TetR_SbtR-like_C"/>
</dbReference>
<dbReference type="Gene3D" id="1.10.357.10">
    <property type="entry name" value="Tetracycline Repressor, domain 2"/>
    <property type="match status" value="1"/>
</dbReference>
<dbReference type="Proteomes" id="UP000275024">
    <property type="component" value="Unassembled WGS sequence"/>
</dbReference>
<dbReference type="InterPro" id="IPR050109">
    <property type="entry name" value="HTH-type_TetR-like_transc_reg"/>
</dbReference>
<dbReference type="RefSeq" id="WP_120700301.1">
    <property type="nucleotide sequence ID" value="NZ_RBDX01000040.1"/>
</dbReference>